<evidence type="ECO:0000313" key="10">
    <source>
        <dbReference type="EMBL" id="WAT92184.1"/>
    </source>
</evidence>
<dbReference type="EMBL" id="JACVHL010000004">
    <property type="protein sequence ID" value="MCC3804547.1"/>
    <property type="molecule type" value="Genomic_DNA"/>
</dbReference>
<evidence type="ECO:0000313" key="8">
    <source>
        <dbReference type="EMBL" id="TXN18805.1"/>
    </source>
</evidence>
<dbReference type="Proteomes" id="UP001253193">
    <property type="component" value="Unassembled WGS sequence"/>
</dbReference>
<evidence type="ECO:0000313" key="3">
    <source>
        <dbReference type="EMBL" id="MCC3804547.1"/>
    </source>
</evidence>
<dbReference type="Proteomes" id="UP001163036">
    <property type="component" value="Chromosome 2"/>
</dbReference>
<dbReference type="EMBL" id="JABCLD010001806">
    <property type="protein sequence ID" value="NMU27289.1"/>
    <property type="molecule type" value="Genomic_DNA"/>
</dbReference>
<reference evidence="7 14" key="4">
    <citation type="submission" date="2018-12" db="EMBL/GenBank/DDBJ databases">
        <title>Genomic insights into the evolutionary origins and pathogenicity of five Vibrio parahaemolyticus strains isolated from the shrimp with acute hepatopancreatic necrosis disease (AHPND).</title>
        <authorList>
            <person name="Yang Q."/>
            <person name="Dong X."/>
            <person name="Xie G."/>
            <person name="Fu S."/>
            <person name="Zou P."/>
            <person name="Sun J."/>
            <person name="Wang Y."/>
            <person name="Huang J."/>
        </authorList>
    </citation>
    <scope>NUCLEOTIDE SEQUENCE [LARGE SCALE GENOMIC DNA]</scope>
    <source>
        <strain evidence="7 14">20160303005-1</strain>
    </source>
</reference>
<dbReference type="Proteomes" id="UP000856022">
    <property type="component" value="Unassembled WGS sequence"/>
</dbReference>
<dbReference type="Proteomes" id="UP000321504">
    <property type="component" value="Unassembled WGS sequence"/>
</dbReference>
<gene>
    <name evidence="2" type="ORF">ACX05_16615</name>
    <name evidence="6" type="ORF">CA163_06025</name>
    <name evidence="7" type="ORF">EHC69_20975</name>
    <name evidence="8" type="ORF">FVP01_07405</name>
    <name evidence="5" type="ORF">HKB21_16935</name>
    <name evidence="1" type="ORF">I7278_11290</name>
    <name evidence="3" type="ORF">IB292_05765</name>
    <name evidence="9" type="ORF">M5598_19690</name>
    <name evidence="10" type="ORF">O1Q84_22730</name>
    <name evidence="4" type="ORF">QX249_00820</name>
</gene>
<protein>
    <submittedName>
        <fullName evidence="1">Uncharacterized protein</fullName>
    </submittedName>
</protein>
<reference evidence="6 12" key="2">
    <citation type="journal article" date="2017" name="Appl. Environ. Microbiol.">
        <title>Parallel evolution of two clades of a major Atlantic endemic Vibrio parahaemolyticus pathogen lineage by independent acquisition of related pathogenicity islands.</title>
        <authorList>
            <person name="Xu F."/>
            <person name="Gonzalez-Escalona N."/>
            <person name="Drees K.P."/>
            <person name="Sebra R.P."/>
            <person name="Cooper V.S."/>
            <person name="Jones S.H."/>
            <person name="Whistler C.A."/>
        </authorList>
    </citation>
    <scope>NUCLEOTIDE SEQUENCE [LARGE SCALE GENOMIC DNA]</scope>
    <source>
        <strain evidence="6 12">MAVP-3</strain>
    </source>
</reference>
<reference evidence="4" key="11">
    <citation type="submission" date="2023-06" db="EMBL/GenBank/DDBJ databases">
        <title>Genomic Diversity of Vibrio spp. and Metagenomic Analysis of Pathogens in Florida Gulf Coastal Waters Following Hurricane Ian.</title>
        <authorList>
            <person name="Brumfield K.D."/>
        </authorList>
    </citation>
    <scope>NUCLEOTIDE SEQUENCE</scope>
    <source>
        <strain evidence="4">WBS2B-138</strain>
    </source>
</reference>
<reference evidence="9" key="9">
    <citation type="submission" date="2022-05" db="EMBL/GenBank/DDBJ databases">
        <title>Megaplasmid of Vibrio parahaemolyticus.</title>
        <authorList>
            <person name="Strauch E."/>
            <person name="Borowiak M."/>
        </authorList>
    </citation>
    <scope>NUCLEOTIDE SEQUENCE</scope>
    <source>
        <strain evidence="9">16-VB00198</strain>
    </source>
</reference>
<reference evidence="2 11" key="1">
    <citation type="submission" date="2015-07" db="EMBL/GenBank/DDBJ databases">
        <title>Foodborne Vibrio parahaemolyticus Isolates.</title>
        <authorList>
            <person name="Ronholm J."/>
            <person name="Petronella N."/>
            <person name="Kenwell R."/>
            <person name="Banerjee S."/>
        </authorList>
    </citation>
    <scope>NUCLEOTIDE SEQUENCE [LARGE SCALE GENOMIC DNA]</scope>
    <source>
        <strain evidence="2 11">HS-06-05</strain>
    </source>
</reference>
<dbReference type="EMBL" id="CP114195">
    <property type="protein sequence ID" value="WAT92184.1"/>
    <property type="molecule type" value="Genomic_DNA"/>
</dbReference>
<dbReference type="Proteomes" id="UP000214596">
    <property type="component" value="Unassembled WGS sequence"/>
</dbReference>
<organism evidence="1">
    <name type="scientific">Vibrio parahaemolyticus</name>
    <dbReference type="NCBI Taxonomy" id="670"/>
    <lineage>
        <taxon>Bacteria</taxon>
        <taxon>Pseudomonadati</taxon>
        <taxon>Pseudomonadota</taxon>
        <taxon>Gammaproteobacteria</taxon>
        <taxon>Vibrionales</taxon>
        <taxon>Vibrionaceae</taxon>
        <taxon>Vibrio</taxon>
    </lineage>
</organism>
<reference evidence="3" key="8">
    <citation type="submission" date="2020-09" db="EMBL/GenBank/DDBJ databases">
        <title>Genome sequence of Vibrio parahaemolyticus isolates.</title>
        <authorList>
            <person name="Hammerl J.A."/>
            <person name="Strauch E."/>
        </authorList>
    </citation>
    <scope>NUCLEOTIDE SEQUENCE</scope>
    <source>
        <strain evidence="3">17-VB00146</strain>
    </source>
</reference>
<sequence length="82" mass="9348">MPDIYCSACRKSTQHKVIMKRCEPQSVDTLTGKVVSFTQLMAKFVSGEHYYEMEPQYFCRCCNHRAIGEVVPHPARHVSAAL</sequence>
<evidence type="ECO:0000313" key="9">
    <source>
        <dbReference type="EMBL" id="UYV29419.1"/>
    </source>
</evidence>
<evidence type="ECO:0000313" key="4">
    <source>
        <dbReference type="EMBL" id="MDS1819179.1"/>
    </source>
</evidence>
<evidence type="ECO:0000313" key="2">
    <source>
        <dbReference type="EMBL" id="KOY28942.1"/>
    </source>
</evidence>
<dbReference type="OrthoDB" id="5880609at2"/>
<dbReference type="EMBL" id="LIRS01000088">
    <property type="protein sequence ID" value="KOY28942.1"/>
    <property type="molecule type" value="Genomic_DNA"/>
</dbReference>
<dbReference type="AlphaFoldDB" id="A0A072G4V6"/>
<evidence type="ECO:0000313" key="6">
    <source>
        <dbReference type="EMBL" id="OXE33723.1"/>
    </source>
</evidence>
<reference evidence="8 13" key="5">
    <citation type="submission" date="2019-08" db="EMBL/GenBank/DDBJ databases">
        <title>Emerging of two pre-pandemic pathogenic O4:KUT lineages of Vibrio parahaemolyticus in coastal eastern China.</title>
        <authorList>
            <person name="Yu H."/>
        </authorList>
    </citation>
    <scope>NUCLEOTIDE SEQUENCE [LARGE SCALE GENOMIC DNA]</scope>
    <source>
        <strain evidence="8 13">HZ17-383</strain>
    </source>
</reference>
<evidence type="ECO:0000313" key="14">
    <source>
        <dbReference type="Proteomes" id="UP000464718"/>
    </source>
</evidence>
<dbReference type="GeneID" id="1192415"/>
<dbReference type="EMBL" id="DACQKT010000004">
    <property type="protein sequence ID" value="HAS6677391.1"/>
    <property type="molecule type" value="Genomic_DNA"/>
</dbReference>
<dbReference type="Proteomes" id="UP000726777">
    <property type="component" value="Unassembled WGS sequence"/>
</dbReference>
<evidence type="ECO:0000313" key="13">
    <source>
        <dbReference type="Proteomes" id="UP000321504"/>
    </source>
</evidence>
<evidence type="ECO:0000313" key="5">
    <source>
        <dbReference type="EMBL" id="NMU27289.1"/>
    </source>
</evidence>
<evidence type="ECO:0000313" key="11">
    <source>
        <dbReference type="Proteomes" id="UP000037697"/>
    </source>
</evidence>
<dbReference type="Proteomes" id="UP001156560">
    <property type="component" value="Chromosome 2"/>
</dbReference>
<dbReference type="EMBL" id="JAUHGG010000001">
    <property type="protein sequence ID" value="MDS1819179.1"/>
    <property type="molecule type" value="Genomic_DNA"/>
</dbReference>
<reference evidence="1" key="3">
    <citation type="journal article" date="2018" name="Genome Biol.">
        <title>SKESA: strategic k-mer extension for scrupulous assemblies.</title>
        <authorList>
            <person name="Souvorov A."/>
            <person name="Agarwala R."/>
            <person name="Lipman D.J."/>
        </authorList>
    </citation>
    <scope>NUCLEOTIDE SEQUENCE</scope>
    <source>
        <strain evidence="1">1930</strain>
    </source>
</reference>
<evidence type="ECO:0000313" key="1">
    <source>
        <dbReference type="EMBL" id="HAS6677391.1"/>
    </source>
</evidence>
<evidence type="ECO:0000313" key="7">
    <source>
        <dbReference type="EMBL" id="QHH11771.1"/>
    </source>
</evidence>
<dbReference type="RefSeq" id="WP_011106558.1">
    <property type="nucleotide sequence ID" value="NZ_CABMHD010000003.1"/>
</dbReference>
<dbReference type="EMBL" id="CP097356">
    <property type="protein sequence ID" value="UYV29419.1"/>
    <property type="molecule type" value="Genomic_DNA"/>
</dbReference>
<evidence type="ECO:0000313" key="15">
    <source>
        <dbReference type="Proteomes" id="UP000555836"/>
    </source>
</evidence>
<dbReference type="Proteomes" id="UP000555836">
    <property type="component" value="Unassembled WGS sequence"/>
</dbReference>
<proteinExistence type="predicted"/>
<dbReference type="EMBL" id="VRMQ01000001">
    <property type="protein sequence ID" value="TXN18805.1"/>
    <property type="molecule type" value="Genomic_DNA"/>
</dbReference>
<reference evidence="1" key="6">
    <citation type="submission" date="2019-12" db="EMBL/GenBank/DDBJ databases">
        <authorList>
            <consortium name="NCBI Pathogen Detection Project"/>
        </authorList>
    </citation>
    <scope>NUCLEOTIDE SEQUENCE</scope>
    <source>
        <strain evidence="1">1930</strain>
    </source>
</reference>
<reference evidence="5 15" key="7">
    <citation type="submission" date="2020-04" db="EMBL/GenBank/DDBJ databases">
        <title>Whole-genome sequencing of Vibrio spp. from China reveals different genetic environments of blaCTX-M-14 among diverse lineages.</title>
        <authorList>
            <person name="Zheng Z."/>
            <person name="Ye L."/>
            <person name="Chen S."/>
        </authorList>
    </citation>
    <scope>NUCLEOTIDE SEQUENCE [LARGE SCALE GENOMIC DNA]</scope>
    <source>
        <strain evidence="5 15">Vb0574</strain>
    </source>
</reference>
<name>A0A072G4V6_VIBPH</name>
<dbReference type="Proteomes" id="UP000464718">
    <property type="component" value="Chromosome ii"/>
</dbReference>
<accession>A0A072G4V6</accession>
<dbReference type="EMBL" id="NIXT01000222">
    <property type="protein sequence ID" value="OXE33723.1"/>
    <property type="molecule type" value="Genomic_DNA"/>
</dbReference>
<dbReference type="Proteomes" id="UP000037697">
    <property type="component" value="Unassembled WGS sequence"/>
</dbReference>
<dbReference type="OMA" id="TPHKVVM"/>
<dbReference type="EMBL" id="CP034299">
    <property type="protein sequence ID" value="QHH11771.1"/>
    <property type="molecule type" value="Genomic_DNA"/>
</dbReference>
<evidence type="ECO:0000313" key="12">
    <source>
        <dbReference type="Proteomes" id="UP000214596"/>
    </source>
</evidence>
<reference evidence="10" key="10">
    <citation type="submission" date="2022-12" db="EMBL/GenBank/DDBJ databases">
        <title>Vibrio parahaemolyticus become highly virulent by producing novel Tc toxins.</title>
        <authorList>
            <person name="Yang F."/>
            <person name="You Y."/>
            <person name="Lai Q."/>
            <person name="Xu L."/>
            <person name="Li F."/>
        </authorList>
    </citation>
    <scope>NUCLEOTIDE SEQUENCE</scope>
    <source>
        <strain evidence="10">Vp-HL-202005</strain>
    </source>
</reference>